<name>A0A2V1J2J1_9BACT</name>
<comment type="caution">
    <text evidence="1">The sequence shown here is derived from an EMBL/GenBank/DDBJ whole genome shotgun (WGS) entry which is preliminary data.</text>
</comment>
<evidence type="ECO:0000313" key="2">
    <source>
        <dbReference type="Proteomes" id="UP000244925"/>
    </source>
</evidence>
<dbReference type="AlphaFoldDB" id="A0A2V1J2J1"/>
<dbReference type="EMBL" id="PUBV01000001">
    <property type="protein sequence ID" value="PWB09783.1"/>
    <property type="molecule type" value="Genomic_DNA"/>
</dbReference>
<reference evidence="2" key="1">
    <citation type="submission" date="2018-02" db="EMBL/GenBank/DDBJ databases">
        <authorList>
            <person name="Clavel T."/>
            <person name="Strowig T."/>
        </authorList>
    </citation>
    <scope>NUCLEOTIDE SEQUENCE [LARGE SCALE GENOMIC DNA]</scope>
    <source>
        <strain evidence="2">DSM 100764</strain>
    </source>
</reference>
<gene>
    <name evidence="1" type="ORF">C5O25_00830</name>
</gene>
<organism evidence="1 2">
    <name type="scientific">Paramuribaculum intestinale</name>
    <dbReference type="NCBI Taxonomy" id="2094151"/>
    <lineage>
        <taxon>Bacteria</taxon>
        <taxon>Pseudomonadati</taxon>
        <taxon>Bacteroidota</taxon>
        <taxon>Bacteroidia</taxon>
        <taxon>Bacteroidales</taxon>
        <taxon>Muribaculaceae</taxon>
        <taxon>Paramuribaculum</taxon>
    </lineage>
</organism>
<sequence>MKENIDDILEKAARRDGMLTPEGYFDDFARRMEASLPVQPWETEMRDTREGRVMPAGFWQKVRPYVYLAAMFAGVWCMMNMFDMIRSSGDVTIPGNNAILAEAIADDSFISDYCMDGMEPDDLYNDLYEEGFQPASLKNF</sequence>
<dbReference type="Proteomes" id="UP000244925">
    <property type="component" value="Unassembled WGS sequence"/>
</dbReference>
<keyword evidence="2" id="KW-1185">Reference proteome</keyword>
<evidence type="ECO:0000313" key="1">
    <source>
        <dbReference type="EMBL" id="PWB09783.1"/>
    </source>
</evidence>
<proteinExistence type="predicted"/>
<protein>
    <submittedName>
        <fullName evidence="1">Uncharacterized protein</fullName>
    </submittedName>
</protein>
<dbReference type="GeneID" id="93424305"/>
<accession>A0A2V1J2J1</accession>
<dbReference type="RefSeq" id="WP_107034835.1">
    <property type="nucleotide sequence ID" value="NZ_CAONGC010000003.1"/>
</dbReference>